<reference evidence="1 2" key="1">
    <citation type="journal article" date="2014" name="BMC Genomics">
        <title>Comparison of environmental and isolate Sulfobacillus genomes reveals diverse carbon, sulfur, nitrogen, and hydrogen metabolisms.</title>
        <authorList>
            <person name="Justice N.B."/>
            <person name="Norman A."/>
            <person name="Brown C.T."/>
            <person name="Singh A."/>
            <person name="Thomas B.C."/>
            <person name="Banfield J.F."/>
        </authorList>
    </citation>
    <scope>NUCLEOTIDE SEQUENCE [LARGE SCALE GENOMIC DNA]</scope>
    <source>
        <strain evidence="1">AMDSBA4</strain>
    </source>
</reference>
<proteinExistence type="predicted"/>
<comment type="caution">
    <text evidence="1">The sequence shown here is derived from an EMBL/GenBank/DDBJ whole genome shotgun (WGS) entry which is preliminary data.</text>
</comment>
<evidence type="ECO:0000313" key="2">
    <source>
        <dbReference type="Proteomes" id="UP000242972"/>
    </source>
</evidence>
<dbReference type="Gene3D" id="3.40.50.2000">
    <property type="entry name" value="Glycogen Phosphorylase B"/>
    <property type="match status" value="1"/>
</dbReference>
<dbReference type="GO" id="GO:0016740">
    <property type="term" value="F:transferase activity"/>
    <property type="evidence" value="ECO:0007669"/>
    <property type="project" value="UniProtKB-KW"/>
</dbReference>
<dbReference type="SUPFAM" id="SSF53756">
    <property type="entry name" value="UDP-Glycosyltransferase/glycogen phosphorylase"/>
    <property type="match status" value="1"/>
</dbReference>
<keyword evidence="1" id="KW-0808">Transferase</keyword>
<protein>
    <submittedName>
        <fullName evidence="1">Glycosyl transferase family 1</fullName>
    </submittedName>
</protein>
<name>A0A2T2XIT2_9FIRM</name>
<accession>A0A2T2XIT2</accession>
<sequence>MKPRILVLGHYPLEQLDRAPKVRTYRMIEALAHYAWVTVITGTRSIRGPVLRKSLRLLDQVDAIYLESGSSTATVSDCWFLYQAHRHAIPLGIFVRDAYQLFPDLYPPAGIKGRILSLLYKITLGCYARWATIIFVPTAGLGQVVPGTRKALLPPGGIRAGGMVKPPRFAHRIIYVGAAGPHDGVEMLVAAFALVKEAVADAELWLVMRPTEVPGHIATAVGVQVLEASGVALETLLQSAQVAVIPRIDTRYNRLALPVKLMDYLSQGLPVVVTKGSEAANVVEQAHAGLVVEHTVTALAEGLAFLLQHTAERQQMSRNAVSFISENLWDDRAASVLATLLPDHPDGAKE</sequence>
<gene>
    <name evidence="1" type="ORF">C7B46_05695</name>
</gene>
<dbReference type="PANTHER" id="PTHR12526">
    <property type="entry name" value="GLYCOSYLTRANSFERASE"/>
    <property type="match status" value="1"/>
</dbReference>
<evidence type="ECO:0000313" key="1">
    <source>
        <dbReference type="EMBL" id="PSR34409.1"/>
    </source>
</evidence>
<dbReference type="Pfam" id="PF13692">
    <property type="entry name" value="Glyco_trans_1_4"/>
    <property type="match status" value="1"/>
</dbReference>
<organism evidence="1 2">
    <name type="scientific">Sulfobacillus benefaciens</name>
    <dbReference type="NCBI Taxonomy" id="453960"/>
    <lineage>
        <taxon>Bacteria</taxon>
        <taxon>Bacillati</taxon>
        <taxon>Bacillota</taxon>
        <taxon>Clostridia</taxon>
        <taxon>Eubacteriales</taxon>
        <taxon>Clostridiales Family XVII. Incertae Sedis</taxon>
        <taxon>Sulfobacillus</taxon>
    </lineage>
</organism>
<dbReference type="Proteomes" id="UP000242972">
    <property type="component" value="Unassembled WGS sequence"/>
</dbReference>
<dbReference type="EMBL" id="PXYW01000009">
    <property type="protein sequence ID" value="PSR34409.1"/>
    <property type="molecule type" value="Genomic_DNA"/>
</dbReference>
<dbReference type="AlphaFoldDB" id="A0A2T2XIT2"/>